<feature type="region of interest" description="Disordered" evidence="1">
    <location>
        <begin position="19"/>
        <end position="41"/>
    </location>
</feature>
<sequence length="228" mass="26630">MNQHSNSTTVYRENNILSENNSSGSFDSSGSSGISGSSGSQANSETVIIINGFKSLEGRNDLVKKLHHQRLIVEIILLLYFLLTLIISILSFVKRTLSMKHPIFSNISILEIISIILFILTCIKFILEIRHNIRKNYDLKKNRINLIHITYTFSIFIYFYLLILTNQNINDRDNLSDQMKYLSTNLLKILTSILLFISLLTMLIYWRIINKYHELHCYHHHHKQKIFK</sequence>
<evidence type="ECO:0000256" key="1">
    <source>
        <dbReference type="SAM" id="MobiDB-lite"/>
    </source>
</evidence>
<keyword evidence="2" id="KW-1133">Transmembrane helix</keyword>
<feature type="transmembrane region" description="Helical" evidence="2">
    <location>
        <begin position="146"/>
        <end position="165"/>
    </location>
</feature>
<name>A0A1Y2FNL9_9FUNG</name>
<protein>
    <submittedName>
        <fullName evidence="3">Uncharacterized protein</fullName>
    </submittedName>
</protein>
<dbReference type="EMBL" id="MCOG01000004">
    <property type="protein sequence ID" value="ORY85197.1"/>
    <property type="molecule type" value="Genomic_DNA"/>
</dbReference>
<keyword evidence="2" id="KW-0472">Membrane</keyword>
<evidence type="ECO:0000313" key="3">
    <source>
        <dbReference type="EMBL" id="ORY85197.1"/>
    </source>
</evidence>
<feature type="transmembrane region" description="Helical" evidence="2">
    <location>
        <begin position="71"/>
        <end position="91"/>
    </location>
</feature>
<proteinExistence type="predicted"/>
<evidence type="ECO:0000256" key="2">
    <source>
        <dbReference type="SAM" id="Phobius"/>
    </source>
</evidence>
<accession>A0A1Y2FNL9</accession>
<keyword evidence="2" id="KW-0812">Transmembrane</keyword>
<dbReference type="AlphaFoldDB" id="A0A1Y2FNL9"/>
<evidence type="ECO:0000313" key="4">
    <source>
        <dbReference type="Proteomes" id="UP000193920"/>
    </source>
</evidence>
<organism evidence="3 4">
    <name type="scientific">Neocallimastix californiae</name>
    <dbReference type="NCBI Taxonomy" id="1754190"/>
    <lineage>
        <taxon>Eukaryota</taxon>
        <taxon>Fungi</taxon>
        <taxon>Fungi incertae sedis</taxon>
        <taxon>Chytridiomycota</taxon>
        <taxon>Chytridiomycota incertae sedis</taxon>
        <taxon>Neocallimastigomycetes</taxon>
        <taxon>Neocallimastigales</taxon>
        <taxon>Neocallimastigaceae</taxon>
        <taxon>Neocallimastix</taxon>
    </lineage>
</organism>
<feature type="compositionally biased region" description="Low complexity" evidence="1">
    <location>
        <begin position="22"/>
        <end position="40"/>
    </location>
</feature>
<dbReference type="Proteomes" id="UP000193920">
    <property type="component" value="Unassembled WGS sequence"/>
</dbReference>
<feature type="transmembrane region" description="Helical" evidence="2">
    <location>
        <begin position="185"/>
        <end position="206"/>
    </location>
</feature>
<gene>
    <name evidence="3" type="ORF">LY90DRAFT_637965</name>
</gene>
<comment type="caution">
    <text evidence="3">The sequence shown here is derived from an EMBL/GenBank/DDBJ whole genome shotgun (WGS) entry which is preliminary data.</text>
</comment>
<reference evidence="3 4" key="1">
    <citation type="submission" date="2016-08" db="EMBL/GenBank/DDBJ databases">
        <title>A Parts List for Fungal Cellulosomes Revealed by Comparative Genomics.</title>
        <authorList>
            <consortium name="DOE Joint Genome Institute"/>
            <person name="Haitjema C.H."/>
            <person name="Gilmore S.P."/>
            <person name="Henske J.K."/>
            <person name="Solomon K.V."/>
            <person name="De Groot R."/>
            <person name="Kuo A."/>
            <person name="Mondo S.J."/>
            <person name="Salamov A.A."/>
            <person name="Labutti K."/>
            <person name="Zhao Z."/>
            <person name="Chiniquy J."/>
            <person name="Barry K."/>
            <person name="Brewer H.M."/>
            <person name="Purvine S.O."/>
            <person name="Wright A.T."/>
            <person name="Boxma B."/>
            <person name="Van Alen T."/>
            <person name="Hackstein J.H."/>
            <person name="Baker S.E."/>
            <person name="Grigoriev I.V."/>
            <person name="O'Malley M.A."/>
        </authorList>
    </citation>
    <scope>NUCLEOTIDE SEQUENCE [LARGE SCALE GENOMIC DNA]</scope>
    <source>
        <strain evidence="3 4">G1</strain>
    </source>
</reference>
<feature type="transmembrane region" description="Helical" evidence="2">
    <location>
        <begin position="103"/>
        <end position="126"/>
    </location>
</feature>
<keyword evidence="4" id="KW-1185">Reference proteome</keyword>